<dbReference type="Proteomes" id="UP000585721">
    <property type="component" value="Unassembled WGS sequence"/>
</dbReference>
<proteinExistence type="inferred from homology"/>
<dbReference type="GO" id="GO:0005886">
    <property type="term" value="C:plasma membrane"/>
    <property type="evidence" value="ECO:0007669"/>
    <property type="project" value="UniProtKB-SubCell"/>
</dbReference>
<comment type="subunit">
    <text evidence="8">Part of a complex composed of FtsB, FtsL and FtsQ.</text>
</comment>
<keyword evidence="6 8" id="KW-0472">Membrane</keyword>
<reference evidence="10 11" key="1">
    <citation type="submission" date="2020-08" db="EMBL/GenBank/DDBJ databases">
        <title>Genomic Encyclopedia of Type Strains, Phase IV (KMG-IV): sequencing the most valuable type-strain genomes for metagenomic binning, comparative biology and taxonomic classification.</title>
        <authorList>
            <person name="Goeker M."/>
        </authorList>
    </citation>
    <scope>NUCLEOTIDE SEQUENCE [LARGE SCALE GENOMIC DNA]</scope>
    <source>
        <strain evidence="10 11">DSM 22975</strain>
    </source>
</reference>
<sequence length="103" mass="11679">MDRRLNLALLILLDLKRHLFQVILGLAILCSALTTIVVTDDTRTVTAELNKVQSITDELEVEWRHLVLEQNALAEHSRVSDIARIKMAMARPKPLEEKVISLP</sequence>
<comment type="subcellular location">
    <subcellularLocation>
        <location evidence="8">Cell inner membrane</location>
        <topology evidence="8">Single-pass type II membrane protein</topology>
    </subcellularLocation>
    <subcellularLocation>
        <location evidence="1">Cell membrane</location>
        <topology evidence="1">Single-pass type II membrane protein</topology>
    </subcellularLocation>
    <text evidence="8">Localizes to the division septum where it forms a ring structure.</text>
</comment>
<comment type="caution">
    <text evidence="10">The sequence shown here is derived from an EMBL/GenBank/DDBJ whole genome shotgun (WGS) entry which is preliminary data.</text>
</comment>
<dbReference type="AlphaFoldDB" id="A0A841G682"/>
<dbReference type="GO" id="GO:0043093">
    <property type="term" value="P:FtsZ-dependent cytokinesis"/>
    <property type="evidence" value="ECO:0007669"/>
    <property type="project" value="UniProtKB-UniRule"/>
</dbReference>
<protein>
    <recommendedName>
        <fullName evidence="8 9">Cell division protein FtsL</fullName>
    </recommendedName>
</protein>
<evidence type="ECO:0000256" key="5">
    <source>
        <dbReference type="ARBA" id="ARBA00022989"/>
    </source>
</evidence>
<keyword evidence="3 8" id="KW-0132">Cell division</keyword>
<dbReference type="Pfam" id="PF04999">
    <property type="entry name" value="FtsL"/>
    <property type="match status" value="1"/>
</dbReference>
<name>A0A841G682_9GAMM</name>
<evidence type="ECO:0000256" key="6">
    <source>
        <dbReference type="ARBA" id="ARBA00023136"/>
    </source>
</evidence>
<comment type="function">
    <text evidence="8">Essential cell division protein. May link together the upstream cell division proteins, which are predominantly cytoplasmic, with the downstream cell division proteins, which are predominantly periplasmic.</text>
</comment>
<keyword evidence="5 8" id="KW-1133">Transmembrane helix</keyword>
<evidence type="ECO:0000256" key="3">
    <source>
        <dbReference type="ARBA" id="ARBA00022618"/>
    </source>
</evidence>
<dbReference type="NCBIfam" id="TIGR02209">
    <property type="entry name" value="ftsL_broad"/>
    <property type="match status" value="1"/>
</dbReference>
<dbReference type="PANTHER" id="PTHR37479:SF1">
    <property type="entry name" value="CELL DIVISION PROTEIN FTSL"/>
    <property type="match status" value="1"/>
</dbReference>
<dbReference type="RefSeq" id="WP_188025192.1">
    <property type="nucleotide sequence ID" value="NZ_JACHGR010000001.1"/>
</dbReference>
<keyword evidence="7 8" id="KW-0131">Cell cycle</keyword>
<keyword evidence="11" id="KW-1185">Reference proteome</keyword>
<dbReference type="PANTHER" id="PTHR37479">
    <property type="entry name" value="CELL DIVISION PROTEIN FTSL"/>
    <property type="match status" value="1"/>
</dbReference>
<dbReference type="GO" id="GO:0032153">
    <property type="term" value="C:cell division site"/>
    <property type="evidence" value="ECO:0007669"/>
    <property type="project" value="UniProtKB-UniRule"/>
</dbReference>
<keyword evidence="4 8" id="KW-0812">Transmembrane</keyword>
<evidence type="ECO:0000256" key="1">
    <source>
        <dbReference type="ARBA" id="ARBA00004401"/>
    </source>
</evidence>
<evidence type="ECO:0000313" key="10">
    <source>
        <dbReference type="EMBL" id="MBB6054378.1"/>
    </source>
</evidence>
<comment type="similarity">
    <text evidence="8">Belongs to the FtsL family.</text>
</comment>
<organism evidence="10 11">
    <name type="scientific">Tolumonas osonensis</name>
    <dbReference type="NCBI Taxonomy" id="675874"/>
    <lineage>
        <taxon>Bacteria</taxon>
        <taxon>Pseudomonadati</taxon>
        <taxon>Pseudomonadota</taxon>
        <taxon>Gammaproteobacteria</taxon>
        <taxon>Aeromonadales</taxon>
        <taxon>Aeromonadaceae</taxon>
        <taxon>Tolumonas</taxon>
    </lineage>
</organism>
<feature type="transmembrane region" description="Helical" evidence="8">
    <location>
        <begin position="20"/>
        <end position="39"/>
    </location>
</feature>
<evidence type="ECO:0000256" key="9">
    <source>
        <dbReference type="NCBIfam" id="TIGR02209"/>
    </source>
</evidence>
<gene>
    <name evidence="8" type="primary">ftsL</name>
    <name evidence="10" type="ORF">HNR75_000243</name>
</gene>
<dbReference type="HAMAP" id="MF_00910">
    <property type="entry name" value="FtsL"/>
    <property type="match status" value="1"/>
</dbReference>
<accession>A0A841G682</accession>
<evidence type="ECO:0000313" key="11">
    <source>
        <dbReference type="Proteomes" id="UP000585721"/>
    </source>
</evidence>
<keyword evidence="8" id="KW-0997">Cell inner membrane</keyword>
<dbReference type="InterPro" id="IPR011922">
    <property type="entry name" value="Cell_div_FtsL"/>
</dbReference>
<evidence type="ECO:0000256" key="4">
    <source>
        <dbReference type="ARBA" id="ARBA00022692"/>
    </source>
</evidence>
<evidence type="ECO:0000256" key="8">
    <source>
        <dbReference type="HAMAP-Rule" id="MF_00910"/>
    </source>
</evidence>
<keyword evidence="2 8" id="KW-1003">Cell membrane</keyword>
<evidence type="ECO:0000256" key="7">
    <source>
        <dbReference type="ARBA" id="ARBA00023306"/>
    </source>
</evidence>
<evidence type="ECO:0000256" key="2">
    <source>
        <dbReference type="ARBA" id="ARBA00022475"/>
    </source>
</evidence>
<dbReference type="EMBL" id="JACHGR010000001">
    <property type="protein sequence ID" value="MBB6054378.1"/>
    <property type="molecule type" value="Genomic_DNA"/>
</dbReference>